<dbReference type="GO" id="GO:0016462">
    <property type="term" value="F:pyrophosphatase activity"/>
    <property type="evidence" value="ECO:0007669"/>
    <property type="project" value="InterPro"/>
</dbReference>
<keyword evidence="3 5" id="KW-0378">Hydrolase</keyword>
<name>A0A947DAP9_9HYPH</name>
<dbReference type="GO" id="GO:0046872">
    <property type="term" value="F:metal ion binding"/>
    <property type="evidence" value="ECO:0007669"/>
    <property type="project" value="UniProtKB-KW"/>
</dbReference>
<dbReference type="InterPro" id="IPR015797">
    <property type="entry name" value="NUDIX_hydrolase-like_dom_sf"/>
</dbReference>
<keyword evidence="6" id="KW-1185">Reference proteome</keyword>
<evidence type="ECO:0000256" key="2">
    <source>
        <dbReference type="ARBA" id="ARBA00022723"/>
    </source>
</evidence>
<evidence type="ECO:0000256" key="4">
    <source>
        <dbReference type="ARBA" id="ARBA00022842"/>
    </source>
</evidence>
<evidence type="ECO:0000313" key="6">
    <source>
        <dbReference type="Proteomes" id="UP000766595"/>
    </source>
</evidence>
<comment type="cofactor">
    <cofactor evidence="1">
        <name>Mg(2+)</name>
        <dbReference type="ChEBI" id="CHEBI:18420"/>
    </cofactor>
</comment>
<dbReference type="GO" id="GO:0005737">
    <property type="term" value="C:cytoplasm"/>
    <property type="evidence" value="ECO:0007669"/>
    <property type="project" value="TreeGrafter"/>
</dbReference>
<dbReference type="PANTHER" id="PTHR12629">
    <property type="entry name" value="DIPHOSPHOINOSITOL POLYPHOSPHATE PHOSPHOHYDROLASE"/>
    <property type="match status" value="1"/>
</dbReference>
<dbReference type="EMBL" id="JAHHZF010000010">
    <property type="protein sequence ID" value="MBT9291712.1"/>
    <property type="molecule type" value="Genomic_DNA"/>
</dbReference>
<sequence>MVGKKAGAKDRGKDGRRQVAALVWRRELDGSIRILLMTSRETGRAVIPKGWPMREHADHRSAAIEAYEEAGILGKVAKKPIGQYRYWKRLDTRFIFLTVDVFALEAREMRTEFPEQGQRSMNWLAPDAAATLVDEPDLAALIRSFSPKSAPAPVSEDPQA</sequence>
<proteinExistence type="predicted"/>
<comment type="caution">
    <text evidence="5">The sequence shown here is derived from an EMBL/GenBank/DDBJ whole genome shotgun (WGS) entry which is preliminary data.</text>
</comment>
<dbReference type="CDD" id="cd04666">
    <property type="entry name" value="NUDIX_DIPP2_like_Nudt4"/>
    <property type="match status" value="1"/>
</dbReference>
<dbReference type="SUPFAM" id="SSF55811">
    <property type="entry name" value="Nudix"/>
    <property type="match status" value="1"/>
</dbReference>
<dbReference type="AlphaFoldDB" id="A0A947DAP9"/>
<evidence type="ECO:0000256" key="3">
    <source>
        <dbReference type="ARBA" id="ARBA00022801"/>
    </source>
</evidence>
<dbReference type="RefSeq" id="WP_261970248.1">
    <property type="nucleotide sequence ID" value="NZ_JAHHZF010000010.1"/>
</dbReference>
<protein>
    <submittedName>
        <fullName evidence="5">NUDIX hydrolase</fullName>
    </submittedName>
</protein>
<keyword evidence="4" id="KW-0460">Magnesium</keyword>
<gene>
    <name evidence="5" type="ORF">KL771_19755</name>
</gene>
<accession>A0A947DAP9</accession>
<keyword evidence="2" id="KW-0479">Metal-binding</keyword>
<dbReference type="Proteomes" id="UP000766595">
    <property type="component" value="Unassembled WGS sequence"/>
</dbReference>
<reference evidence="5 6" key="1">
    <citation type="submission" date="2021-06" db="EMBL/GenBank/DDBJ databases">
        <authorList>
            <person name="Grouzdev D.S."/>
            <person name="Koziaeva V."/>
        </authorList>
    </citation>
    <scope>NUCLEOTIDE SEQUENCE [LARGE SCALE GENOMIC DNA]</scope>
    <source>
        <strain evidence="5 6">22</strain>
    </source>
</reference>
<evidence type="ECO:0000313" key="5">
    <source>
        <dbReference type="EMBL" id="MBT9291712.1"/>
    </source>
</evidence>
<evidence type="ECO:0000256" key="1">
    <source>
        <dbReference type="ARBA" id="ARBA00001946"/>
    </source>
</evidence>
<dbReference type="Gene3D" id="3.90.79.10">
    <property type="entry name" value="Nucleoside Triphosphate Pyrophosphohydrolase"/>
    <property type="match status" value="1"/>
</dbReference>
<dbReference type="InterPro" id="IPR047198">
    <property type="entry name" value="DDP-like_NUDIX"/>
</dbReference>
<dbReference type="PANTHER" id="PTHR12629:SF0">
    <property type="entry name" value="DIPHOSPHOINOSITOL-POLYPHOSPHATE DIPHOSPHATASE"/>
    <property type="match status" value="1"/>
</dbReference>
<organism evidence="5 6">
    <name type="scientific">Prosthecodimorpha staleyi</name>
    <dbReference type="NCBI Taxonomy" id="2840188"/>
    <lineage>
        <taxon>Bacteria</taxon>
        <taxon>Pseudomonadati</taxon>
        <taxon>Pseudomonadota</taxon>
        <taxon>Alphaproteobacteria</taxon>
        <taxon>Hyphomicrobiales</taxon>
        <taxon>Ancalomicrobiaceae</taxon>
        <taxon>Prosthecodimorpha</taxon>
    </lineage>
</organism>